<dbReference type="AlphaFoldDB" id="A0A1G8GIT8"/>
<dbReference type="Proteomes" id="UP000199636">
    <property type="component" value="Unassembled WGS sequence"/>
</dbReference>
<protein>
    <submittedName>
        <fullName evidence="1">Uncharacterized protein</fullName>
    </submittedName>
</protein>
<dbReference type="OrthoDB" id="8855241at2"/>
<dbReference type="EMBL" id="FNDS01000004">
    <property type="protein sequence ID" value="SDH94283.1"/>
    <property type="molecule type" value="Genomic_DNA"/>
</dbReference>
<reference evidence="2" key="1">
    <citation type="submission" date="2016-10" db="EMBL/GenBank/DDBJ databases">
        <authorList>
            <person name="Varghese N."/>
            <person name="Submissions S."/>
        </authorList>
    </citation>
    <scope>NUCLEOTIDE SEQUENCE [LARGE SCALE GENOMIC DNA]</scope>
    <source>
        <strain evidence="2">CCM 7469</strain>
    </source>
</reference>
<evidence type="ECO:0000313" key="1">
    <source>
        <dbReference type="EMBL" id="SDH94283.1"/>
    </source>
</evidence>
<sequence>MTRSTSSAESIVYGCIRDWPGDSMERRMRRAANRKVLDSLPMGESWPFLGREMFSRCEQEGAGLYQSQVIHFGASYQAVEYEWNLWVTQFEALLRRLYWASAVVHLETELNGSHTFRWESELGFHSPQEGELRVRCAWEREGGVRG</sequence>
<accession>A0A1G8GIT8</accession>
<name>A0A1G8GIT8_9PSED</name>
<organism evidence="1 2">
    <name type="scientific">Pseudomonas panipatensis</name>
    <dbReference type="NCBI Taxonomy" id="428992"/>
    <lineage>
        <taxon>Bacteria</taxon>
        <taxon>Pseudomonadati</taxon>
        <taxon>Pseudomonadota</taxon>
        <taxon>Gammaproteobacteria</taxon>
        <taxon>Pseudomonadales</taxon>
        <taxon>Pseudomonadaceae</taxon>
        <taxon>Pseudomonas</taxon>
    </lineage>
</organism>
<proteinExistence type="predicted"/>
<gene>
    <name evidence="1" type="ORF">SAMN05216272_104297</name>
</gene>
<dbReference type="STRING" id="428992.SAMN05216272_104297"/>
<keyword evidence="2" id="KW-1185">Reference proteome</keyword>
<dbReference type="RefSeq" id="WP_090262716.1">
    <property type="nucleotide sequence ID" value="NZ_FNDS01000004.1"/>
</dbReference>
<evidence type="ECO:0000313" key="2">
    <source>
        <dbReference type="Proteomes" id="UP000199636"/>
    </source>
</evidence>